<feature type="domain" description="PAC" evidence="12">
    <location>
        <begin position="422"/>
        <end position="474"/>
    </location>
</feature>
<dbReference type="AlphaFoldDB" id="A0A328AZ65"/>
<evidence type="ECO:0000256" key="7">
    <source>
        <dbReference type="PROSITE-ProRule" id="PRU00169"/>
    </source>
</evidence>
<dbReference type="InterPro" id="IPR011006">
    <property type="entry name" value="CheY-like_superfamily"/>
</dbReference>
<dbReference type="PANTHER" id="PTHR43304:SF1">
    <property type="entry name" value="PAC DOMAIN-CONTAINING PROTEIN"/>
    <property type="match status" value="1"/>
</dbReference>
<dbReference type="Gene3D" id="2.10.70.100">
    <property type="match status" value="1"/>
</dbReference>
<comment type="caution">
    <text evidence="13">The sequence shown here is derived from an EMBL/GenBank/DDBJ whole genome shotgun (WGS) entry which is preliminary data.</text>
</comment>
<dbReference type="PROSITE" id="PS50110">
    <property type="entry name" value="RESPONSE_REGULATORY"/>
    <property type="match status" value="1"/>
</dbReference>
<name>A0A328AZ65_9CAUL</name>
<dbReference type="InterPro" id="IPR000700">
    <property type="entry name" value="PAS-assoc_C"/>
</dbReference>
<evidence type="ECO:0000259" key="9">
    <source>
        <dbReference type="PROSITE" id="PS50043"/>
    </source>
</evidence>
<reference evidence="14" key="1">
    <citation type="submission" date="2018-05" db="EMBL/GenBank/DDBJ databases">
        <authorList>
            <person name="Li X."/>
        </authorList>
    </citation>
    <scope>NUCLEOTIDE SEQUENCE [LARGE SCALE GENOMIC DNA]</scope>
    <source>
        <strain evidence="14">HKS-05</strain>
    </source>
</reference>
<evidence type="ECO:0000256" key="4">
    <source>
        <dbReference type="ARBA" id="ARBA00022679"/>
    </source>
</evidence>
<organism evidence="13 14">
    <name type="scientific">Phenylobacterium hankyongense</name>
    <dbReference type="NCBI Taxonomy" id="1813876"/>
    <lineage>
        <taxon>Bacteria</taxon>
        <taxon>Pseudomonadati</taxon>
        <taxon>Pseudomonadota</taxon>
        <taxon>Alphaproteobacteria</taxon>
        <taxon>Caulobacterales</taxon>
        <taxon>Caulobacteraceae</taxon>
        <taxon>Phenylobacterium</taxon>
    </lineage>
</organism>
<dbReference type="SUPFAM" id="SSF55785">
    <property type="entry name" value="PYP-like sensor domain (PAS domain)"/>
    <property type="match status" value="4"/>
</dbReference>
<dbReference type="SMART" id="SM00421">
    <property type="entry name" value="HTH_LUXR"/>
    <property type="match status" value="1"/>
</dbReference>
<dbReference type="SMART" id="SM00448">
    <property type="entry name" value="REC"/>
    <property type="match status" value="1"/>
</dbReference>
<dbReference type="GO" id="GO:0004673">
    <property type="term" value="F:protein histidine kinase activity"/>
    <property type="evidence" value="ECO:0007669"/>
    <property type="project" value="UniProtKB-EC"/>
</dbReference>
<dbReference type="InterPro" id="IPR052162">
    <property type="entry name" value="Sensor_kinase/Photoreceptor"/>
</dbReference>
<protein>
    <recommendedName>
        <fullName evidence="2">histidine kinase</fullName>
        <ecNumber evidence="2">2.7.13.3</ecNumber>
    </recommendedName>
</protein>
<sequence length="808" mass="88340">MSVTRLSHVNVAGADRGPMSGGSTPPPERPLSTDRHDASRPAMAGREIAWPWATGEMAQRVRTLAWERTPLGPIADWSDRLKAVVDLVLAAPLPMTLHWGDRRVQIYNDAAREVFDRRHPQALGQTFEECWPELVEVVGPIHRRVMAGKAVVLTDQCRTYVRHAGAPEDFTFTNYFIPLTDGVEGVAGFLVTAVKTTPGVRGGADRRASEAALRESQAGLQAAGDLVGLMSYRWDPTTGRLHWPPRLKALWGLPPDAEVDERMWLEGIHPEDRGRVQRAAERALDPDGDGLYAIEYRVTGHSGGSERWISTYGRMVFEDRQPVSFTGAVLEVTQQKRVEAQLRRSESYLAAILRQAPVGVAVFGADSRLMMGNAALDRFEIGETSSADPQGARWRAFRTDGSPLAPDQYPAARALRGEVTMPGVDFLHRRENGAEVWTRVGAAPLRDAAGGVYGVVAIYEDIDQQRRYEDRLRYSEERFRRFAENSADVMWIYDMAGERLEYVSPGFQRAWGIPPEQVIADRGVWIAALHPEDRDGVLAALQRVLSEGETVSHEYRIVRPDGAVRRIRDTGFPIRDTAGHIVQAGGIAQDITRDTPPTVYLVDPDPERRAAKADLLRGAGQRVTPFASEQAFLEVAGALTPGCVVARTQDLGAARFELVGALKARRISLPVILETSLGGDVALAISAMKAGATDLLEWPCRPEALLDAVGSALAGLSEVLEDEEATRLAQTQVALMSSREREVLEGLLSGGTNKTIARNLGISPRTVENHRARVMERLGAHTLPEAVLAAASAGVKPTRRGSSKADPG</sequence>
<dbReference type="EC" id="2.7.13.3" evidence="2"/>
<dbReference type="EMBL" id="QFYP01000001">
    <property type="protein sequence ID" value="RAK59585.1"/>
    <property type="molecule type" value="Genomic_DNA"/>
</dbReference>
<dbReference type="InterPro" id="IPR013655">
    <property type="entry name" value="PAS_fold_3"/>
</dbReference>
<dbReference type="SUPFAM" id="SSF52172">
    <property type="entry name" value="CheY-like"/>
    <property type="match status" value="1"/>
</dbReference>
<dbReference type="InterPro" id="IPR000014">
    <property type="entry name" value="PAS"/>
</dbReference>
<dbReference type="InterPro" id="IPR016032">
    <property type="entry name" value="Sig_transdc_resp-reg_C-effctor"/>
</dbReference>
<dbReference type="Pfam" id="PF08448">
    <property type="entry name" value="PAS_4"/>
    <property type="match status" value="2"/>
</dbReference>
<gene>
    <name evidence="13" type="ORF">DJ021_07110</name>
</gene>
<comment type="caution">
    <text evidence="7">Lacks conserved residue(s) required for the propagation of feature annotation.</text>
</comment>
<dbReference type="Gene3D" id="1.10.10.10">
    <property type="entry name" value="Winged helix-like DNA-binding domain superfamily/Winged helix DNA-binding domain"/>
    <property type="match status" value="1"/>
</dbReference>
<evidence type="ECO:0000256" key="1">
    <source>
        <dbReference type="ARBA" id="ARBA00000085"/>
    </source>
</evidence>
<dbReference type="PROSITE" id="PS50112">
    <property type="entry name" value="PAS"/>
    <property type="match status" value="2"/>
</dbReference>
<dbReference type="InterPro" id="IPR013656">
    <property type="entry name" value="PAS_4"/>
</dbReference>
<evidence type="ECO:0000256" key="5">
    <source>
        <dbReference type="ARBA" id="ARBA00022777"/>
    </source>
</evidence>
<dbReference type="InterPro" id="IPR001789">
    <property type="entry name" value="Sig_transdc_resp-reg_receiver"/>
</dbReference>
<dbReference type="NCBIfam" id="TIGR00229">
    <property type="entry name" value="sensory_box"/>
    <property type="match status" value="3"/>
</dbReference>
<evidence type="ECO:0000256" key="2">
    <source>
        <dbReference type="ARBA" id="ARBA00012438"/>
    </source>
</evidence>
<feature type="domain" description="Response regulatory" evidence="10">
    <location>
        <begin position="598"/>
        <end position="713"/>
    </location>
</feature>
<dbReference type="Gene3D" id="3.40.50.2300">
    <property type="match status" value="1"/>
</dbReference>
<dbReference type="GO" id="GO:0003677">
    <property type="term" value="F:DNA binding"/>
    <property type="evidence" value="ECO:0007669"/>
    <property type="project" value="UniProtKB-KW"/>
</dbReference>
<dbReference type="CDD" id="cd06170">
    <property type="entry name" value="LuxR_C_like"/>
    <property type="match status" value="1"/>
</dbReference>
<evidence type="ECO:0000313" key="14">
    <source>
        <dbReference type="Proteomes" id="UP000249842"/>
    </source>
</evidence>
<keyword evidence="5" id="KW-0418">Kinase</keyword>
<dbReference type="GO" id="GO:0006355">
    <property type="term" value="P:regulation of DNA-templated transcription"/>
    <property type="evidence" value="ECO:0007669"/>
    <property type="project" value="InterPro"/>
</dbReference>
<feature type="domain" description="PAC" evidence="12">
    <location>
        <begin position="292"/>
        <end position="344"/>
    </location>
</feature>
<dbReference type="InterPro" id="IPR000792">
    <property type="entry name" value="Tscrpt_reg_LuxR_C"/>
</dbReference>
<feature type="domain" description="PAS" evidence="11">
    <location>
        <begin position="475"/>
        <end position="548"/>
    </location>
</feature>
<keyword evidence="4" id="KW-0808">Transferase</keyword>
<dbReference type="PANTHER" id="PTHR43304">
    <property type="entry name" value="PHYTOCHROME-LIKE PROTEIN CPH1"/>
    <property type="match status" value="1"/>
</dbReference>
<dbReference type="PROSITE" id="PS50043">
    <property type="entry name" value="HTH_LUXR_2"/>
    <property type="match status" value="1"/>
</dbReference>
<keyword evidence="14" id="KW-1185">Reference proteome</keyword>
<dbReference type="Pfam" id="PF08447">
    <property type="entry name" value="PAS_3"/>
    <property type="match status" value="2"/>
</dbReference>
<dbReference type="InterPro" id="IPR035965">
    <property type="entry name" value="PAS-like_dom_sf"/>
</dbReference>
<dbReference type="Gene3D" id="3.30.450.20">
    <property type="entry name" value="PAS domain"/>
    <property type="match status" value="4"/>
</dbReference>
<comment type="catalytic activity">
    <reaction evidence="1">
        <text>ATP + protein L-histidine = ADP + protein N-phospho-L-histidine.</text>
        <dbReference type="EC" id="2.7.13.3"/>
    </reaction>
</comment>
<evidence type="ECO:0000256" key="8">
    <source>
        <dbReference type="SAM" id="MobiDB-lite"/>
    </source>
</evidence>
<evidence type="ECO:0000259" key="11">
    <source>
        <dbReference type="PROSITE" id="PS50112"/>
    </source>
</evidence>
<dbReference type="CDD" id="cd00130">
    <property type="entry name" value="PAS"/>
    <property type="match status" value="2"/>
</dbReference>
<dbReference type="SUPFAM" id="SSF46894">
    <property type="entry name" value="C-terminal effector domain of the bipartite response regulators"/>
    <property type="match status" value="1"/>
</dbReference>
<dbReference type="PROSITE" id="PS50113">
    <property type="entry name" value="PAC"/>
    <property type="match status" value="3"/>
</dbReference>
<dbReference type="GO" id="GO:0000160">
    <property type="term" value="P:phosphorelay signal transduction system"/>
    <property type="evidence" value="ECO:0007669"/>
    <property type="project" value="InterPro"/>
</dbReference>
<keyword evidence="3" id="KW-0597">Phosphoprotein</keyword>
<feature type="region of interest" description="Disordered" evidence="8">
    <location>
        <begin position="1"/>
        <end position="42"/>
    </location>
</feature>
<dbReference type="InterPro" id="IPR001610">
    <property type="entry name" value="PAC"/>
</dbReference>
<dbReference type="OrthoDB" id="9782896at2"/>
<proteinExistence type="predicted"/>
<dbReference type="SMART" id="SM00086">
    <property type="entry name" value="PAC"/>
    <property type="match status" value="3"/>
</dbReference>
<evidence type="ECO:0000259" key="10">
    <source>
        <dbReference type="PROSITE" id="PS50110"/>
    </source>
</evidence>
<evidence type="ECO:0000256" key="6">
    <source>
        <dbReference type="ARBA" id="ARBA00023125"/>
    </source>
</evidence>
<accession>A0A328AZ65</accession>
<feature type="domain" description="PAC" evidence="12">
    <location>
        <begin position="551"/>
        <end position="603"/>
    </location>
</feature>
<dbReference type="SMART" id="SM00091">
    <property type="entry name" value="PAS"/>
    <property type="match status" value="3"/>
</dbReference>
<dbReference type="Proteomes" id="UP000249842">
    <property type="component" value="Unassembled WGS sequence"/>
</dbReference>
<evidence type="ECO:0000256" key="3">
    <source>
        <dbReference type="ARBA" id="ARBA00022553"/>
    </source>
</evidence>
<evidence type="ECO:0000313" key="13">
    <source>
        <dbReference type="EMBL" id="RAK59585.1"/>
    </source>
</evidence>
<dbReference type="InterPro" id="IPR036388">
    <property type="entry name" value="WH-like_DNA-bd_sf"/>
</dbReference>
<dbReference type="PROSITE" id="PS00622">
    <property type="entry name" value="HTH_LUXR_1"/>
    <property type="match status" value="1"/>
</dbReference>
<keyword evidence="6" id="KW-0238">DNA-binding</keyword>
<feature type="domain" description="PAS" evidence="11">
    <location>
        <begin position="241"/>
        <end position="287"/>
    </location>
</feature>
<evidence type="ECO:0000259" key="12">
    <source>
        <dbReference type="PROSITE" id="PS50113"/>
    </source>
</evidence>
<feature type="domain" description="HTH luxR-type" evidence="9">
    <location>
        <begin position="729"/>
        <end position="794"/>
    </location>
</feature>
<dbReference type="Pfam" id="PF00196">
    <property type="entry name" value="GerE"/>
    <property type="match status" value="1"/>
</dbReference>
<dbReference type="PRINTS" id="PR00038">
    <property type="entry name" value="HTHLUXR"/>
</dbReference>